<gene>
    <name evidence="2" type="ORF">PG986_003720</name>
</gene>
<dbReference type="Proteomes" id="UP001391051">
    <property type="component" value="Unassembled WGS sequence"/>
</dbReference>
<dbReference type="InterPro" id="IPR018392">
    <property type="entry name" value="LysM"/>
</dbReference>
<dbReference type="EMBL" id="JAQQWE010000002">
    <property type="protein sequence ID" value="KAK7962895.1"/>
    <property type="molecule type" value="Genomic_DNA"/>
</dbReference>
<dbReference type="GeneID" id="92073004"/>
<sequence length="330" mass="36931">MSALPTPSLFAEKRFMRLKWSLLRPVSEIQVLTIAEDAPVWTRLFGTQDQPSHPLALQSATEPPRYRMTVIMDDVERWEYWQDAEAMDDRPPPLVIENKNGDMISIGQFVSEIHAYASSIKTVIHDCLAVPLSREEVDFYYFGCLSPRVSAAAEPDAKFLICLTDDYNHPNMATHWEQHISISNSHSPIVVSYAIMKKCLFFSRIIWLCGQLTAAEVRCRYNATAPAEVSYYSCTEMADTYGISIAYFFLLNPLIDPDCSSIQAGKEYCVDGLVLPTSADGCSRSMSPRWTDPVARPRKTTLVRVALSTGSAVAQVRSVVIQTAIAEMVV</sequence>
<dbReference type="InterPro" id="IPR036779">
    <property type="entry name" value="LysM_dom_sf"/>
</dbReference>
<reference evidence="2 3" key="1">
    <citation type="submission" date="2023-01" db="EMBL/GenBank/DDBJ databases">
        <title>Analysis of 21 Apiospora genomes using comparative genomics revels a genus with tremendous synthesis potential of carbohydrate active enzymes and secondary metabolites.</title>
        <authorList>
            <person name="Sorensen T."/>
        </authorList>
    </citation>
    <scope>NUCLEOTIDE SEQUENCE [LARGE SCALE GENOMIC DNA]</scope>
    <source>
        <strain evidence="2 3">CBS 24483</strain>
    </source>
</reference>
<accession>A0ABR1QSG4</accession>
<evidence type="ECO:0000313" key="2">
    <source>
        <dbReference type="EMBL" id="KAK7962895.1"/>
    </source>
</evidence>
<evidence type="ECO:0000313" key="3">
    <source>
        <dbReference type="Proteomes" id="UP001391051"/>
    </source>
</evidence>
<protein>
    <recommendedName>
        <fullName evidence="1">LysM domain-containing protein</fullName>
    </recommendedName>
</protein>
<feature type="domain" description="LysM" evidence="1">
    <location>
        <begin position="223"/>
        <end position="270"/>
    </location>
</feature>
<name>A0ABR1QSG4_9PEZI</name>
<comment type="caution">
    <text evidence="2">The sequence shown here is derived from an EMBL/GenBank/DDBJ whole genome shotgun (WGS) entry which is preliminary data.</text>
</comment>
<dbReference type="RefSeq" id="XP_066705006.1">
    <property type="nucleotide sequence ID" value="XM_066839942.1"/>
</dbReference>
<proteinExistence type="predicted"/>
<organism evidence="2 3">
    <name type="scientific">Apiospora aurea</name>
    <dbReference type="NCBI Taxonomy" id="335848"/>
    <lineage>
        <taxon>Eukaryota</taxon>
        <taxon>Fungi</taxon>
        <taxon>Dikarya</taxon>
        <taxon>Ascomycota</taxon>
        <taxon>Pezizomycotina</taxon>
        <taxon>Sordariomycetes</taxon>
        <taxon>Xylariomycetidae</taxon>
        <taxon>Amphisphaeriales</taxon>
        <taxon>Apiosporaceae</taxon>
        <taxon>Apiospora</taxon>
    </lineage>
</organism>
<dbReference type="Gene3D" id="3.10.350.10">
    <property type="entry name" value="LysM domain"/>
    <property type="match status" value="1"/>
</dbReference>
<keyword evidence="3" id="KW-1185">Reference proteome</keyword>
<dbReference type="PROSITE" id="PS51782">
    <property type="entry name" value="LYSM"/>
    <property type="match status" value="1"/>
</dbReference>
<dbReference type="CDD" id="cd00118">
    <property type="entry name" value="LysM"/>
    <property type="match status" value="1"/>
</dbReference>
<evidence type="ECO:0000259" key="1">
    <source>
        <dbReference type="PROSITE" id="PS51782"/>
    </source>
</evidence>